<dbReference type="PROSITE" id="PS00606">
    <property type="entry name" value="KS3_1"/>
    <property type="match status" value="1"/>
</dbReference>
<dbReference type="InterPro" id="IPR016039">
    <property type="entry name" value="Thiolase-like"/>
</dbReference>
<protein>
    <submittedName>
        <fullName evidence="6">Beta-ketoacyl-[acyl-carrier-protein] synthase family protein</fullName>
    </submittedName>
</protein>
<dbReference type="SUPFAM" id="SSF53901">
    <property type="entry name" value="Thiolase-like"/>
    <property type="match status" value="2"/>
</dbReference>
<proteinExistence type="inferred from homology"/>
<dbReference type="PROSITE" id="PS52004">
    <property type="entry name" value="KS3_2"/>
    <property type="match status" value="1"/>
</dbReference>
<dbReference type="Pfam" id="PF02801">
    <property type="entry name" value="Ketoacyl-synt_C"/>
    <property type="match status" value="1"/>
</dbReference>
<keyword evidence="2 4" id="KW-0808">Transferase</keyword>
<dbReference type="InterPro" id="IPR014030">
    <property type="entry name" value="Ketoacyl_synth_N"/>
</dbReference>
<accession>A0A6B3QUE7</accession>
<dbReference type="EMBL" id="JAAIFS010000007">
    <property type="protein sequence ID" value="NEV90850.1"/>
    <property type="molecule type" value="Genomic_DNA"/>
</dbReference>
<evidence type="ECO:0000256" key="2">
    <source>
        <dbReference type="ARBA" id="ARBA00022679"/>
    </source>
</evidence>
<dbReference type="InterPro" id="IPR020841">
    <property type="entry name" value="PKS_Beta-ketoAc_synthase_dom"/>
</dbReference>
<dbReference type="FunFam" id="3.40.47.10:FF:000018">
    <property type="entry name" value="3-oxoacyl-[acyl-carrier-protein] synthase 2"/>
    <property type="match status" value="1"/>
</dbReference>
<evidence type="ECO:0000256" key="3">
    <source>
        <dbReference type="ARBA" id="ARBA00023315"/>
    </source>
</evidence>
<evidence type="ECO:0000256" key="1">
    <source>
        <dbReference type="ARBA" id="ARBA00008467"/>
    </source>
</evidence>
<reference evidence="6" key="1">
    <citation type="journal article" date="2020" name="Microorganisms">
        <title>Isolation, Genomic and Metabolomic Characterization of Streptomyces tendae VITAKN with Quorum Sensing Inhibitory Activity from Southern India.</title>
        <authorList>
            <person name="Ishaque N.M."/>
            <person name="Burgsdorf I."/>
            <person name="Limlingan Malit J.J."/>
            <person name="Saha S."/>
            <person name="Teta R."/>
            <person name="Ewe D."/>
            <person name="Kannabiran K."/>
            <person name="Hrouzek P."/>
            <person name="Steindler L."/>
            <person name="Costantino V."/>
            <person name="Saurav K."/>
        </authorList>
    </citation>
    <scope>NUCLEOTIDE SEQUENCE</scope>
    <source>
        <strain evidence="6">VITAKN</strain>
    </source>
</reference>
<dbReference type="RefSeq" id="WP_164460313.1">
    <property type="nucleotide sequence ID" value="NZ_JAAIFS010000007.1"/>
</dbReference>
<dbReference type="SMART" id="SM00825">
    <property type="entry name" value="PKS_KS"/>
    <property type="match status" value="1"/>
</dbReference>
<sequence length="430" mass="44500">MTGARPDIAVTGIGLVTPAGTGREATWDGVCAGRPTARHVPELKGLPVDFACLVPDFSPRAHVPGSRPWQYDRFTQFALYAALEAVSDAGLDPADWDADRVAVVFGSSAGGTGTMLEQHRKLLEAGTARVSPLLLPMFLPNMATGQLTIHLRARGPALCTVTACASGATAIGTALQLLRSGACDIAVAGASDAVVQPFWVTGFDRMGALSRRSEDPPTASRPFDTDRDGFVMAEGGAALVLEPASAARARGRAGYALLAGYGASSDAHHPVAPDPEGKGAALAVRRALDDAGARPEDVQHINAHGTSTPLNDAAEARLIRRLFPHQPSVTSVKGTLGHLLGAAGAVEAAITALSVAHGRVPPVANLEKQEGDAEINAVTGTSRDQPVDLALSHSFGFGGHNAVLAFRSCPTEPAKPVRTEGDSPTKWRGP</sequence>
<dbReference type="NCBIfam" id="NF005589">
    <property type="entry name" value="PRK07314.1"/>
    <property type="match status" value="1"/>
</dbReference>
<evidence type="ECO:0000313" key="6">
    <source>
        <dbReference type="EMBL" id="NEV90850.1"/>
    </source>
</evidence>
<dbReference type="PANTHER" id="PTHR11712">
    <property type="entry name" value="POLYKETIDE SYNTHASE-RELATED"/>
    <property type="match status" value="1"/>
</dbReference>
<dbReference type="GO" id="GO:0004315">
    <property type="term" value="F:3-oxoacyl-[acyl-carrier-protein] synthase activity"/>
    <property type="evidence" value="ECO:0007669"/>
    <property type="project" value="InterPro"/>
</dbReference>
<name>A0A6B3QUE7_STRTE</name>
<dbReference type="CDD" id="cd00834">
    <property type="entry name" value="KAS_I_II"/>
    <property type="match status" value="1"/>
</dbReference>
<dbReference type="PANTHER" id="PTHR11712:SF347">
    <property type="entry name" value="BETA KETOACYL-ACYL CARRIER PROTEIN SYNTHASE"/>
    <property type="match status" value="1"/>
</dbReference>
<evidence type="ECO:0000256" key="4">
    <source>
        <dbReference type="RuleBase" id="RU003694"/>
    </source>
</evidence>
<dbReference type="InterPro" id="IPR018201">
    <property type="entry name" value="Ketoacyl_synth_AS"/>
</dbReference>
<comment type="similarity">
    <text evidence="1 4">Belongs to the thiolase-like superfamily. Beta-ketoacyl-ACP synthases family.</text>
</comment>
<dbReference type="AlphaFoldDB" id="A0A6B3QUE7"/>
<dbReference type="Gene3D" id="3.40.47.10">
    <property type="match status" value="2"/>
</dbReference>
<dbReference type="Pfam" id="PF00109">
    <property type="entry name" value="ketoacyl-synt"/>
    <property type="match status" value="1"/>
</dbReference>
<dbReference type="InterPro" id="IPR000794">
    <property type="entry name" value="Beta-ketoacyl_synthase"/>
</dbReference>
<dbReference type="FunFam" id="3.40.47.10:FF:000029">
    <property type="entry name" value="3-oxoacyl-[acyl-carrier-protein] synthase 1"/>
    <property type="match status" value="1"/>
</dbReference>
<evidence type="ECO:0000259" key="5">
    <source>
        <dbReference type="PROSITE" id="PS52004"/>
    </source>
</evidence>
<keyword evidence="3" id="KW-0012">Acyltransferase</keyword>
<feature type="domain" description="Ketosynthase family 3 (KS3)" evidence="5">
    <location>
        <begin position="5"/>
        <end position="408"/>
    </location>
</feature>
<gene>
    <name evidence="6" type="ORF">GUR47_29905</name>
</gene>
<organism evidence="6">
    <name type="scientific">Streptomyces tendae</name>
    <dbReference type="NCBI Taxonomy" id="1932"/>
    <lineage>
        <taxon>Bacteria</taxon>
        <taxon>Bacillati</taxon>
        <taxon>Actinomycetota</taxon>
        <taxon>Actinomycetes</taxon>
        <taxon>Kitasatosporales</taxon>
        <taxon>Streptomycetaceae</taxon>
        <taxon>Streptomyces</taxon>
    </lineage>
</organism>
<comment type="caution">
    <text evidence="6">The sequence shown here is derived from an EMBL/GenBank/DDBJ whole genome shotgun (WGS) entry which is preliminary data.</text>
</comment>
<dbReference type="InterPro" id="IPR014031">
    <property type="entry name" value="Ketoacyl_synth_C"/>
</dbReference>
<dbReference type="GO" id="GO:0030497">
    <property type="term" value="P:fatty acid elongation"/>
    <property type="evidence" value="ECO:0007669"/>
    <property type="project" value="UniProtKB-ARBA"/>
</dbReference>